<evidence type="ECO:0000313" key="2">
    <source>
        <dbReference type="Proteomes" id="UP001148838"/>
    </source>
</evidence>
<dbReference type="Proteomes" id="UP001148838">
    <property type="component" value="Unassembled WGS sequence"/>
</dbReference>
<name>A0ABQ8SGI7_PERAM</name>
<gene>
    <name evidence="1" type="ORF">ANN_21466</name>
</gene>
<comment type="caution">
    <text evidence="1">The sequence shown here is derived from an EMBL/GenBank/DDBJ whole genome shotgun (WGS) entry which is preliminary data.</text>
</comment>
<proteinExistence type="predicted"/>
<dbReference type="EMBL" id="JAJSOF020000029">
    <property type="protein sequence ID" value="KAJ4432827.1"/>
    <property type="molecule type" value="Genomic_DNA"/>
</dbReference>
<accession>A0ABQ8SGI7</accession>
<reference evidence="1 2" key="1">
    <citation type="journal article" date="2022" name="Allergy">
        <title>Genome assembly and annotation of Periplaneta americana reveal a comprehensive cockroach allergen profile.</title>
        <authorList>
            <person name="Wang L."/>
            <person name="Xiong Q."/>
            <person name="Saelim N."/>
            <person name="Wang L."/>
            <person name="Nong W."/>
            <person name="Wan A.T."/>
            <person name="Shi M."/>
            <person name="Liu X."/>
            <person name="Cao Q."/>
            <person name="Hui J.H.L."/>
            <person name="Sookrung N."/>
            <person name="Leung T.F."/>
            <person name="Tungtrongchitr A."/>
            <person name="Tsui S.K.W."/>
        </authorList>
    </citation>
    <scope>NUCLEOTIDE SEQUENCE [LARGE SCALE GENOMIC DNA]</scope>
    <source>
        <strain evidence="1">PWHHKU_190912</strain>
    </source>
</reference>
<protein>
    <submittedName>
        <fullName evidence="1">Uncharacterized protein</fullName>
    </submittedName>
</protein>
<organism evidence="1 2">
    <name type="scientific">Periplaneta americana</name>
    <name type="common">American cockroach</name>
    <name type="synonym">Blatta americana</name>
    <dbReference type="NCBI Taxonomy" id="6978"/>
    <lineage>
        <taxon>Eukaryota</taxon>
        <taxon>Metazoa</taxon>
        <taxon>Ecdysozoa</taxon>
        <taxon>Arthropoda</taxon>
        <taxon>Hexapoda</taxon>
        <taxon>Insecta</taxon>
        <taxon>Pterygota</taxon>
        <taxon>Neoptera</taxon>
        <taxon>Polyneoptera</taxon>
        <taxon>Dictyoptera</taxon>
        <taxon>Blattodea</taxon>
        <taxon>Blattoidea</taxon>
        <taxon>Blattidae</taxon>
        <taxon>Blattinae</taxon>
        <taxon>Periplaneta</taxon>
    </lineage>
</organism>
<keyword evidence="2" id="KW-1185">Reference proteome</keyword>
<sequence>MAGLCEGDNEPAGSLKAICRNWGHILEISEDNREVIDKVVQQQVSKLSLKINLEDLISMLKLISSAFDKVQRHNCTISESVSMRKELMKN</sequence>
<evidence type="ECO:0000313" key="1">
    <source>
        <dbReference type="EMBL" id="KAJ4432827.1"/>
    </source>
</evidence>